<keyword evidence="5" id="KW-1185">Reference proteome</keyword>
<accession>A0A2U9IE24</accession>
<evidence type="ECO:0000313" key="5">
    <source>
        <dbReference type="Proteomes" id="UP000248044"/>
    </source>
</evidence>
<feature type="domain" description="Aldehyde oxidase/xanthine dehydrogenase a/b hammerhead" evidence="3">
    <location>
        <begin position="18"/>
        <end position="107"/>
    </location>
</feature>
<proteinExistence type="predicted"/>
<dbReference type="Pfam" id="PF01315">
    <property type="entry name" value="Ald_Xan_dh_C"/>
    <property type="match status" value="1"/>
</dbReference>
<dbReference type="SUPFAM" id="SSF54665">
    <property type="entry name" value="CO dehydrogenase molybdoprotein N-domain-like"/>
    <property type="match status" value="1"/>
</dbReference>
<name>A0A2U9IE24_9CREN</name>
<dbReference type="InterPro" id="IPR008274">
    <property type="entry name" value="AldOxase/xan_DH_MoCoBD1"/>
</dbReference>
<dbReference type="RefSeq" id="WP_110270163.1">
    <property type="nucleotide sequence ID" value="NZ_CP029289.2"/>
</dbReference>
<evidence type="ECO:0000256" key="1">
    <source>
        <dbReference type="ARBA" id="ARBA00022505"/>
    </source>
</evidence>
<dbReference type="InterPro" id="IPR016208">
    <property type="entry name" value="Ald_Oxase/xanthine_DH-like"/>
</dbReference>
<dbReference type="Proteomes" id="UP000248044">
    <property type="component" value="Chromosome"/>
</dbReference>
<keyword evidence="1" id="KW-0500">Molybdenum</keyword>
<dbReference type="GO" id="GO:0016491">
    <property type="term" value="F:oxidoreductase activity"/>
    <property type="evidence" value="ECO:0007669"/>
    <property type="project" value="UniProtKB-KW"/>
</dbReference>
<gene>
    <name evidence="4" type="ORF">DFR85_06405</name>
</gene>
<dbReference type="PANTHER" id="PTHR11908:SF132">
    <property type="entry name" value="ALDEHYDE OXIDASE 1-RELATED"/>
    <property type="match status" value="1"/>
</dbReference>
<dbReference type="Pfam" id="PF02738">
    <property type="entry name" value="MoCoBD_1"/>
    <property type="match status" value="1"/>
</dbReference>
<evidence type="ECO:0000256" key="2">
    <source>
        <dbReference type="ARBA" id="ARBA00023002"/>
    </source>
</evidence>
<dbReference type="Gene3D" id="3.90.1170.50">
    <property type="entry name" value="Aldehyde oxidase/xanthine dehydrogenase, a/b hammerhead"/>
    <property type="match status" value="1"/>
</dbReference>
<dbReference type="NCBIfam" id="NF041018">
    <property type="entry name" value="glyceraldDH_alpha"/>
    <property type="match status" value="1"/>
</dbReference>
<keyword evidence="2" id="KW-0560">Oxidoreductase</keyword>
<dbReference type="InterPro" id="IPR037165">
    <property type="entry name" value="AldOxase/xan_DH_Mopterin-bd_sf"/>
</dbReference>
<reference evidence="4 5" key="1">
    <citation type="submission" date="2018-05" db="EMBL/GenBank/DDBJ databases">
        <title>Complete Genome Sequences of Extremely Thermoacidophilic, Metal-Mobilizing Type-Strain Members of the Archaeal Family Sulfolobaceae: Acidianus brierleyi DSM-1651T, Acidianus sulfidivorans DSM-18786T, Metallosphaera hakonensis DSM-7519T, and Metallosphaera prunae DSM-10039T.</title>
        <authorList>
            <person name="Counts J.A."/>
            <person name="Kelly R.M."/>
        </authorList>
    </citation>
    <scope>NUCLEOTIDE SEQUENCE [LARGE SCALE GENOMIC DNA]</scope>
    <source>
        <strain evidence="4 5">DSM 1651</strain>
    </source>
</reference>
<dbReference type="SUPFAM" id="SSF56003">
    <property type="entry name" value="Molybdenum cofactor-binding domain"/>
    <property type="match status" value="1"/>
</dbReference>
<dbReference type="OrthoDB" id="57164at2157"/>
<dbReference type="InterPro" id="IPR046867">
    <property type="entry name" value="AldOxase/xan_DH_MoCoBD2"/>
</dbReference>
<protein>
    <submittedName>
        <fullName evidence="4">Xanthine dehydrogenase family protein molybdopterin-binding subunit</fullName>
    </submittedName>
</protein>
<dbReference type="InterPro" id="IPR000674">
    <property type="entry name" value="Ald_Oxase/Xan_DH_a/b"/>
</dbReference>
<dbReference type="GeneID" id="36831771"/>
<evidence type="ECO:0000259" key="3">
    <source>
        <dbReference type="SMART" id="SM01008"/>
    </source>
</evidence>
<dbReference type="SMART" id="SM01008">
    <property type="entry name" value="Ald_Xan_dh_C"/>
    <property type="match status" value="1"/>
</dbReference>
<dbReference type="EMBL" id="CP029289">
    <property type="protein sequence ID" value="AWR94282.1"/>
    <property type="molecule type" value="Genomic_DNA"/>
</dbReference>
<dbReference type="InterPro" id="IPR036856">
    <property type="entry name" value="Ald_Oxase/Xan_DH_a/b_sf"/>
</dbReference>
<dbReference type="PANTHER" id="PTHR11908">
    <property type="entry name" value="XANTHINE DEHYDROGENASE"/>
    <property type="match status" value="1"/>
</dbReference>
<organism evidence="4 5">
    <name type="scientific">Acidianus brierleyi</name>
    <dbReference type="NCBI Taxonomy" id="41673"/>
    <lineage>
        <taxon>Archaea</taxon>
        <taxon>Thermoproteota</taxon>
        <taxon>Thermoprotei</taxon>
        <taxon>Sulfolobales</taxon>
        <taxon>Sulfolobaceae</taxon>
        <taxon>Acidianus</taxon>
    </lineage>
</organism>
<sequence>MHYIGQPIKRIEDPRLITGHGTYVDDLVFQGTKFVAFLRSTKPHARIKIAKREGIFTGEDINPGKDFPIATNETTYIGQPIAAVIAKDRYEAYDLLESIEVEYEDLPYVIDPYEALKDEKKAYSGLKSNIYINKTYSKGNPEEAIKNVDFVIEDELINQRMIASPLETRGILAYFDGQRLNVWSSTQSAHFLRRNLVQFLNYSNIRVIQPDVGGAFGSKIIAHPEEYAVSKLALKLGIPLKWVPTRTEEMISAGHGRDKSMRFKVGFNKNGKIMALMGTIVGDLGAPYSDANDDESGNVLSTTKMVLGPYDIPNASVTAYAVHTNKVPTTSYRGAGRPEATYFIERIINIIANELKMDPIEIRLNNVVKPNEMPYDNGFGIVYDTGDYVDILNKAKKYYTELSAEAKEKGYCTGLAMYVEITGFGPWEVARVFTKSDGKIIAITGSGPHGQGDATAFAQIVAETLEIPIENIEVKWGDTDIIEDGIGTWGSRTVTVGGSAMLKAAQELKSRFIEIASKMMNADIEELEYKEGTITHKTENKKLELSDIIKYAYKNGISLDVTSVYAVSKPTSPYGVHMAMIDVDKELNKMRVIKYIALDDIGKVINPMLAEGQIHGGVLQGIAQALYEGAKIADDGSLLNSNLGDYGFPTAVESPEIKWYYIEKGLSAHPTGSKGIGEAGAVVSTPVIVNAVENCLGKRIKTMPLSLGDSL</sequence>
<dbReference type="AlphaFoldDB" id="A0A2U9IE24"/>
<dbReference type="GO" id="GO:0005506">
    <property type="term" value="F:iron ion binding"/>
    <property type="evidence" value="ECO:0007669"/>
    <property type="project" value="InterPro"/>
</dbReference>
<evidence type="ECO:0000313" key="4">
    <source>
        <dbReference type="EMBL" id="AWR94282.1"/>
    </source>
</evidence>
<dbReference type="Gene3D" id="3.30.365.10">
    <property type="entry name" value="Aldehyde oxidase/xanthine dehydrogenase, molybdopterin binding domain"/>
    <property type="match status" value="4"/>
</dbReference>
<dbReference type="Pfam" id="PF20256">
    <property type="entry name" value="MoCoBD_2"/>
    <property type="match status" value="1"/>
</dbReference>
<dbReference type="KEGG" id="abri:DFR85_06405"/>
<dbReference type="InterPro" id="IPR053554">
    <property type="entry name" value="Glyceraldehyde_dh-related"/>
</dbReference>